<dbReference type="Proteomes" id="UP000263833">
    <property type="component" value="Unassembled WGS sequence"/>
</dbReference>
<dbReference type="InterPro" id="IPR018035">
    <property type="entry name" value="Flagellar_FliH/T3SS_HrpE"/>
</dbReference>
<accession>A0A371B580</accession>
<evidence type="ECO:0000313" key="3">
    <source>
        <dbReference type="Proteomes" id="UP000263833"/>
    </source>
</evidence>
<evidence type="ECO:0000313" key="2">
    <source>
        <dbReference type="EMBL" id="RDV02704.1"/>
    </source>
</evidence>
<keyword evidence="2" id="KW-0966">Cell projection</keyword>
<organism evidence="2 3">
    <name type="scientific">Sphingorhabdus pulchriflava</name>
    <dbReference type="NCBI Taxonomy" id="2292257"/>
    <lineage>
        <taxon>Bacteria</taxon>
        <taxon>Pseudomonadati</taxon>
        <taxon>Pseudomonadota</taxon>
        <taxon>Alphaproteobacteria</taxon>
        <taxon>Sphingomonadales</taxon>
        <taxon>Sphingomonadaceae</taxon>
        <taxon>Sphingorhabdus</taxon>
    </lineage>
</organism>
<name>A0A371B580_9SPHN</name>
<keyword evidence="2" id="KW-0282">Flagellum</keyword>
<dbReference type="EMBL" id="QRGP01000002">
    <property type="protein sequence ID" value="RDV02704.1"/>
    <property type="molecule type" value="Genomic_DNA"/>
</dbReference>
<dbReference type="OrthoDB" id="7449114at2"/>
<dbReference type="Pfam" id="PF02108">
    <property type="entry name" value="FliH"/>
    <property type="match status" value="1"/>
</dbReference>
<comment type="caution">
    <text evidence="2">The sequence shown here is derived from an EMBL/GenBank/DDBJ whole genome shotgun (WGS) entry which is preliminary data.</text>
</comment>
<gene>
    <name evidence="2" type="ORF">DXH95_12180</name>
</gene>
<protein>
    <submittedName>
        <fullName evidence="2">Flagellar biosynthetic protein</fullName>
    </submittedName>
</protein>
<proteinExistence type="predicted"/>
<dbReference type="AlphaFoldDB" id="A0A371B580"/>
<reference evidence="3" key="1">
    <citation type="submission" date="2018-08" db="EMBL/GenBank/DDBJ databases">
        <authorList>
            <person name="Kim S.-J."/>
            <person name="Jung G.-Y."/>
        </authorList>
    </citation>
    <scope>NUCLEOTIDE SEQUENCE [LARGE SCALE GENOMIC DNA]</scope>
    <source>
        <strain evidence="3">GY_G</strain>
    </source>
</reference>
<keyword evidence="2" id="KW-0969">Cilium</keyword>
<dbReference type="RefSeq" id="WP_115549805.1">
    <property type="nucleotide sequence ID" value="NZ_QRGP01000002.1"/>
</dbReference>
<feature type="domain" description="Flagellar assembly protein FliH/Type III secretion system HrpE" evidence="1">
    <location>
        <begin position="62"/>
        <end position="166"/>
    </location>
</feature>
<keyword evidence="3" id="KW-1185">Reference proteome</keyword>
<sequence>MSDTSFQPFLGDQLRTEDNFQLWPDRDEKQLHVSAETIDEYARGMAEGQQLASAAFAEERIRLQKLLASAEALQPVDTDTIRNLLYETIERLVSQIVGQTPTDSEWLMRQIEQAVRAAAQIDSARTIWLHPDDLELLTGFELGIALKTDPMLVPGSLRLETDSGWIEHGRMILLDAMRSELGGGGGK</sequence>
<evidence type="ECO:0000259" key="1">
    <source>
        <dbReference type="Pfam" id="PF02108"/>
    </source>
</evidence>